<evidence type="ECO:0000313" key="1">
    <source>
        <dbReference type="EMBL" id="KAL2747788.1"/>
    </source>
</evidence>
<keyword evidence="2" id="KW-1185">Reference proteome</keyword>
<organism evidence="1 2">
    <name type="scientific">Vespula maculifrons</name>
    <name type="common">Eastern yellow jacket</name>
    <name type="synonym">Wasp</name>
    <dbReference type="NCBI Taxonomy" id="7453"/>
    <lineage>
        <taxon>Eukaryota</taxon>
        <taxon>Metazoa</taxon>
        <taxon>Ecdysozoa</taxon>
        <taxon>Arthropoda</taxon>
        <taxon>Hexapoda</taxon>
        <taxon>Insecta</taxon>
        <taxon>Pterygota</taxon>
        <taxon>Neoptera</taxon>
        <taxon>Endopterygota</taxon>
        <taxon>Hymenoptera</taxon>
        <taxon>Apocrita</taxon>
        <taxon>Aculeata</taxon>
        <taxon>Vespoidea</taxon>
        <taxon>Vespidae</taxon>
        <taxon>Vespinae</taxon>
        <taxon>Vespula</taxon>
    </lineage>
</organism>
<gene>
    <name evidence="1" type="ORF">V1477_004480</name>
</gene>
<protein>
    <submittedName>
        <fullName evidence="1">Uncharacterized protein</fullName>
    </submittedName>
</protein>
<evidence type="ECO:0000313" key="2">
    <source>
        <dbReference type="Proteomes" id="UP001607303"/>
    </source>
</evidence>
<name>A0ABD2CRP5_VESMC</name>
<sequence length="229" mass="27031">MKYIRTISQYAFNISSMFANSSKSNINKSIEALNVREDAESKGWNRQIINTLMYISLGSKVLRFSDFVQLDITGMWDRFTEKQYNLFETFSKLHELFRIVQTLQNIRLIIETTKIKRFNHKSEETIQLASNKTMRSSIVRYNMHWSHWCLDLEYPSLVELSSRARQPPTPRRNPVDHVLSSSPCCYSHPNEHIPEIPEIKSHQNVSNEFRSVQRERWLLHGKSIFLPHS</sequence>
<comment type="caution">
    <text evidence="1">The sequence shown here is derived from an EMBL/GenBank/DDBJ whole genome shotgun (WGS) entry which is preliminary data.</text>
</comment>
<accession>A0ABD2CRP5</accession>
<dbReference type="EMBL" id="JAYRBN010000035">
    <property type="protein sequence ID" value="KAL2747788.1"/>
    <property type="molecule type" value="Genomic_DNA"/>
</dbReference>
<reference evidence="1 2" key="1">
    <citation type="journal article" date="2024" name="Ann. Entomol. Soc. Am.">
        <title>Genomic analyses of the southern and eastern yellowjacket wasps (Hymenoptera: Vespidae) reveal evolutionary signatures of social life.</title>
        <authorList>
            <person name="Catto M.A."/>
            <person name="Caine P.B."/>
            <person name="Orr S.E."/>
            <person name="Hunt B.G."/>
            <person name="Goodisman M.A.D."/>
        </authorList>
    </citation>
    <scope>NUCLEOTIDE SEQUENCE [LARGE SCALE GENOMIC DNA]</scope>
    <source>
        <strain evidence="1">232</strain>
        <tissue evidence="1">Head and thorax</tissue>
    </source>
</reference>
<dbReference type="Proteomes" id="UP001607303">
    <property type="component" value="Unassembled WGS sequence"/>
</dbReference>
<dbReference type="AlphaFoldDB" id="A0ABD2CRP5"/>
<proteinExistence type="predicted"/>